<keyword evidence="5 7" id="KW-0472">Membrane</keyword>
<dbReference type="EMBL" id="CANHGI010000004">
    <property type="protein sequence ID" value="CAI5448651.1"/>
    <property type="molecule type" value="Genomic_DNA"/>
</dbReference>
<dbReference type="OrthoDB" id="529367at2759"/>
<dbReference type="PANTHER" id="PTHR20855:SF15">
    <property type="entry name" value="PROGESTIN AND ADIPOQ RECEPTOR FAMILY MEMBER 3"/>
    <property type="match status" value="1"/>
</dbReference>
<keyword evidence="9" id="KW-1185">Reference proteome</keyword>
<feature type="transmembrane region" description="Helical" evidence="7">
    <location>
        <begin position="99"/>
        <end position="117"/>
    </location>
</feature>
<evidence type="ECO:0000256" key="2">
    <source>
        <dbReference type="ARBA" id="ARBA00007018"/>
    </source>
</evidence>
<feature type="transmembrane region" description="Helical" evidence="7">
    <location>
        <begin position="163"/>
        <end position="181"/>
    </location>
</feature>
<proteinExistence type="inferred from homology"/>
<feature type="transmembrane region" description="Helical" evidence="7">
    <location>
        <begin position="138"/>
        <end position="157"/>
    </location>
</feature>
<feature type="binding site" evidence="6">
    <location>
        <position position="271"/>
    </location>
    <ligand>
        <name>Zn(2+)</name>
        <dbReference type="ChEBI" id="CHEBI:29105"/>
    </ligand>
</feature>
<sequence length="315" mass="36852">MRKNRCVHCHSSNVCHSHEKYRLVTKDKLHKTLWLNDYVVNHYRPPKMTKKMCAKSIFHINNETINIWSHLIGFIYFTYQQYDINYRLIPSLGSHKSDHLVYSLSLLGMQICMLFSASYHTFGCSSIQMRQQWLKMDIFGISAGLLGMYLVGIYTAFFCFNEYMTTYIYAWFAIFMVTAYVPTRQDFFEKKVVGSRIGLLHIIYCIIISFGVLPSIHWVILHGGFENGHVMKWFPNIIILYGLIATAFIFYVTMIPERLCPGKFDVVGCSHQWWHMFILAAMVYWQRTGNDLLAEYRLIDNSCHISIGSNFTLSL</sequence>
<protein>
    <recommendedName>
        <fullName evidence="10">Progestin and adipoQ receptor family member 3</fullName>
    </recommendedName>
</protein>
<dbReference type="Proteomes" id="UP001152747">
    <property type="component" value="Unassembled WGS sequence"/>
</dbReference>
<organism evidence="8 9">
    <name type="scientific">Caenorhabditis angaria</name>
    <dbReference type="NCBI Taxonomy" id="860376"/>
    <lineage>
        <taxon>Eukaryota</taxon>
        <taxon>Metazoa</taxon>
        <taxon>Ecdysozoa</taxon>
        <taxon>Nematoda</taxon>
        <taxon>Chromadorea</taxon>
        <taxon>Rhabditida</taxon>
        <taxon>Rhabditina</taxon>
        <taxon>Rhabditomorpha</taxon>
        <taxon>Rhabditoidea</taxon>
        <taxon>Rhabditidae</taxon>
        <taxon>Peloderinae</taxon>
        <taxon>Caenorhabditis</taxon>
    </lineage>
</organism>
<dbReference type="PANTHER" id="PTHR20855">
    <property type="entry name" value="ADIPOR/PROGESTIN RECEPTOR-RELATED"/>
    <property type="match status" value="1"/>
</dbReference>
<evidence type="ECO:0000256" key="7">
    <source>
        <dbReference type="SAM" id="Phobius"/>
    </source>
</evidence>
<dbReference type="GO" id="GO:0038023">
    <property type="term" value="F:signaling receptor activity"/>
    <property type="evidence" value="ECO:0007669"/>
    <property type="project" value="TreeGrafter"/>
</dbReference>
<keyword evidence="4 7" id="KW-1133">Transmembrane helix</keyword>
<evidence type="ECO:0000256" key="3">
    <source>
        <dbReference type="ARBA" id="ARBA00022692"/>
    </source>
</evidence>
<evidence type="ECO:0000313" key="9">
    <source>
        <dbReference type="Proteomes" id="UP001152747"/>
    </source>
</evidence>
<keyword evidence="6" id="KW-0479">Metal-binding</keyword>
<comment type="caution">
    <text evidence="8">The sequence shown here is derived from an EMBL/GenBank/DDBJ whole genome shotgun (WGS) entry which is preliminary data.</text>
</comment>
<dbReference type="GO" id="GO:0016020">
    <property type="term" value="C:membrane"/>
    <property type="evidence" value="ECO:0007669"/>
    <property type="project" value="UniProtKB-SubCell"/>
</dbReference>
<feature type="transmembrane region" description="Helical" evidence="7">
    <location>
        <begin position="202"/>
        <end position="221"/>
    </location>
</feature>
<name>A0A9P1IQ15_9PELO</name>
<evidence type="ECO:0000256" key="4">
    <source>
        <dbReference type="ARBA" id="ARBA00022989"/>
    </source>
</evidence>
<dbReference type="AlphaFoldDB" id="A0A9P1IQ15"/>
<evidence type="ECO:0000256" key="6">
    <source>
        <dbReference type="PIRSR" id="PIRSR604254-1"/>
    </source>
</evidence>
<dbReference type="GO" id="GO:0046872">
    <property type="term" value="F:metal ion binding"/>
    <property type="evidence" value="ECO:0007669"/>
    <property type="project" value="UniProtKB-KW"/>
</dbReference>
<evidence type="ECO:0008006" key="10">
    <source>
        <dbReference type="Google" id="ProtNLM"/>
    </source>
</evidence>
<evidence type="ECO:0000256" key="5">
    <source>
        <dbReference type="ARBA" id="ARBA00023136"/>
    </source>
</evidence>
<feature type="binding site" evidence="6">
    <location>
        <position position="120"/>
    </location>
    <ligand>
        <name>Zn(2+)</name>
        <dbReference type="ChEBI" id="CHEBI:29105"/>
    </ligand>
</feature>
<feature type="binding site" evidence="6">
    <location>
        <position position="275"/>
    </location>
    <ligand>
        <name>Zn(2+)</name>
        <dbReference type="ChEBI" id="CHEBI:29105"/>
    </ligand>
</feature>
<dbReference type="InterPro" id="IPR004254">
    <property type="entry name" value="AdipoR/HlyIII-related"/>
</dbReference>
<dbReference type="Pfam" id="PF03006">
    <property type="entry name" value="HlyIII"/>
    <property type="match status" value="1"/>
</dbReference>
<reference evidence="8" key="1">
    <citation type="submission" date="2022-11" db="EMBL/GenBank/DDBJ databases">
        <authorList>
            <person name="Kikuchi T."/>
        </authorList>
    </citation>
    <scope>NUCLEOTIDE SEQUENCE</scope>
    <source>
        <strain evidence="8">PS1010</strain>
    </source>
</reference>
<feature type="transmembrane region" description="Helical" evidence="7">
    <location>
        <begin position="233"/>
        <end position="252"/>
    </location>
</feature>
<evidence type="ECO:0000256" key="1">
    <source>
        <dbReference type="ARBA" id="ARBA00004141"/>
    </source>
</evidence>
<gene>
    <name evidence="8" type="ORF">CAMP_LOCUS11288</name>
</gene>
<comment type="subcellular location">
    <subcellularLocation>
        <location evidence="1">Membrane</location>
        <topology evidence="1">Multi-pass membrane protein</topology>
    </subcellularLocation>
</comment>
<keyword evidence="6" id="KW-0862">Zinc</keyword>
<keyword evidence="3 7" id="KW-0812">Transmembrane</keyword>
<comment type="similarity">
    <text evidence="2">Belongs to the ADIPOR family.</text>
</comment>
<evidence type="ECO:0000313" key="8">
    <source>
        <dbReference type="EMBL" id="CAI5448651.1"/>
    </source>
</evidence>
<accession>A0A9P1IQ15</accession>